<feature type="transmembrane region" description="Helical" evidence="1">
    <location>
        <begin position="144"/>
        <end position="169"/>
    </location>
</feature>
<evidence type="ECO:0000313" key="3">
    <source>
        <dbReference type="Proteomes" id="UP000285575"/>
    </source>
</evidence>
<feature type="transmembrane region" description="Helical" evidence="1">
    <location>
        <begin position="48"/>
        <end position="73"/>
    </location>
</feature>
<keyword evidence="1" id="KW-0472">Membrane</keyword>
<name>A0A437RSK0_9BURK</name>
<keyword evidence="3" id="KW-1185">Reference proteome</keyword>
<dbReference type="RefSeq" id="WP_128227354.1">
    <property type="nucleotide sequence ID" value="NZ_SACR01000001.1"/>
</dbReference>
<keyword evidence="1" id="KW-0812">Transmembrane</keyword>
<dbReference type="EMBL" id="SACR01000001">
    <property type="protein sequence ID" value="RVU49721.1"/>
    <property type="molecule type" value="Genomic_DNA"/>
</dbReference>
<protein>
    <submittedName>
        <fullName evidence="2">Uncharacterized protein</fullName>
    </submittedName>
</protein>
<reference evidence="2 3" key="1">
    <citation type="submission" date="2019-01" db="EMBL/GenBank/DDBJ databases">
        <authorList>
            <person name="Chen W.-M."/>
        </authorList>
    </citation>
    <scope>NUCLEOTIDE SEQUENCE [LARGE SCALE GENOMIC DNA]</scope>
    <source>
        <strain evidence="2 3">KYPY4</strain>
    </source>
</reference>
<organism evidence="2 3">
    <name type="scientific">Rubrivivax rivuli</name>
    <dbReference type="NCBI Taxonomy" id="1862385"/>
    <lineage>
        <taxon>Bacteria</taxon>
        <taxon>Pseudomonadati</taxon>
        <taxon>Pseudomonadota</taxon>
        <taxon>Betaproteobacteria</taxon>
        <taxon>Burkholderiales</taxon>
        <taxon>Sphaerotilaceae</taxon>
        <taxon>Rubrivivax</taxon>
    </lineage>
</organism>
<keyword evidence="1" id="KW-1133">Transmembrane helix</keyword>
<dbReference type="AlphaFoldDB" id="A0A437RSK0"/>
<comment type="caution">
    <text evidence="2">The sequence shown here is derived from an EMBL/GenBank/DDBJ whole genome shotgun (WGS) entry which is preliminary data.</text>
</comment>
<proteinExistence type="predicted"/>
<sequence length="180" mass="18428">MNPTAQPGAFSALDDEAIHAFTPAPGRRGAAPPAPPALPVRRRRLWPWLLLLGLALVAALLLTGVALVLDNLVEPGLTASWHLGHGDIENDGLGTLLLVLGALFAGGTAAVLATAAGLLAVLLLMPLGLAIGLLGAALGVAAVMLAVLAGLVALLLPLWLPLLLLWLLLRQRQPAPATPR</sequence>
<feature type="transmembrane region" description="Helical" evidence="1">
    <location>
        <begin position="119"/>
        <end position="138"/>
    </location>
</feature>
<gene>
    <name evidence="2" type="ORF">EOE66_03995</name>
</gene>
<dbReference type="Proteomes" id="UP000285575">
    <property type="component" value="Unassembled WGS sequence"/>
</dbReference>
<evidence type="ECO:0000256" key="1">
    <source>
        <dbReference type="SAM" id="Phobius"/>
    </source>
</evidence>
<feature type="transmembrane region" description="Helical" evidence="1">
    <location>
        <begin position="93"/>
        <end position="112"/>
    </location>
</feature>
<evidence type="ECO:0000313" key="2">
    <source>
        <dbReference type="EMBL" id="RVU49721.1"/>
    </source>
</evidence>
<accession>A0A437RSK0</accession>